<comment type="caution">
    <text evidence="9">The sequence shown here is derived from an EMBL/GenBank/DDBJ whole genome shotgun (WGS) entry which is preliminary data.</text>
</comment>
<dbReference type="Pfam" id="PF02687">
    <property type="entry name" value="FtsX"/>
    <property type="match status" value="1"/>
</dbReference>
<evidence type="ECO:0000313" key="13">
    <source>
        <dbReference type="Proteomes" id="UP000284366"/>
    </source>
</evidence>
<keyword evidence="4 7" id="KW-1133">Transmembrane helix</keyword>
<evidence type="ECO:0000256" key="5">
    <source>
        <dbReference type="ARBA" id="ARBA00023136"/>
    </source>
</evidence>
<dbReference type="EMBL" id="QRWP01000003">
    <property type="protein sequence ID" value="RGT34537.1"/>
    <property type="molecule type" value="Genomic_DNA"/>
</dbReference>
<evidence type="ECO:0000256" key="3">
    <source>
        <dbReference type="ARBA" id="ARBA00022692"/>
    </source>
</evidence>
<evidence type="ECO:0000313" key="10">
    <source>
        <dbReference type="EMBL" id="RGT34537.1"/>
    </source>
</evidence>
<evidence type="ECO:0000256" key="7">
    <source>
        <dbReference type="SAM" id="Phobius"/>
    </source>
</evidence>
<feature type="transmembrane region" description="Helical" evidence="7">
    <location>
        <begin position="336"/>
        <end position="364"/>
    </location>
</feature>
<dbReference type="GeneID" id="61678644"/>
<proteinExistence type="inferred from homology"/>
<protein>
    <recommendedName>
        <fullName evidence="8">ABC3 transporter permease C-terminal domain-containing protein</fullName>
    </recommendedName>
</protein>
<sequence>MKFIVHNLRMIRARLRNNGWVLAELFLVFIVMWFLCDSLGCLKYTFYRPLGYDIDHVYQLSMITGGESRDAGMTKGDKYISILQKLEREPTVEVAALSYWSLPMSGNNSYNSLAVQDTIGCDLRMINATGGYTRVFRMKEDAKRPFAAMPVGSDITAGNYVMLSEDAVLYFKERVPGFSLDTPLNWYGDSANVVTQSGMIGGFRSYRYGADAKWVFRRMDENVIRTELKDYTAQIVFRVKENMDSPDYRSRFLKEIAPHLDTDNMFIADVVPYTEQQYQFEVVRGDVDKVNTQTVVVVFLLVNVFLGLIGTFWFRTRRRRNEIALRLAMGSTKKQIFCLLMGEGLLLLTLVTLPAMIVCYNVGIAEFTMGHTELITTWPVEWSFLRFLSGTLGAWLLMASMVIVGIWFPAQQAVSIQPAEALHEE</sequence>
<dbReference type="AlphaFoldDB" id="A0A1Y3YRK7"/>
<organism evidence="9 12">
    <name type="scientific">Bacteroides clarus</name>
    <dbReference type="NCBI Taxonomy" id="626929"/>
    <lineage>
        <taxon>Bacteria</taxon>
        <taxon>Pseudomonadati</taxon>
        <taxon>Bacteroidota</taxon>
        <taxon>Bacteroidia</taxon>
        <taxon>Bacteroidales</taxon>
        <taxon>Bacteroidaceae</taxon>
        <taxon>Bacteroides</taxon>
    </lineage>
</organism>
<feature type="transmembrane region" description="Helical" evidence="7">
    <location>
        <begin position="384"/>
        <end position="408"/>
    </location>
</feature>
<evidence type="ECO:0000256" key="4">
    <source>
        <dbReference type="ARBA" id="ARBA00022989"/>
    </source>
</evidence>
<dbReference type="Proteomes" id="UP000195386">
    <property type="component" value="Unassembled WGS sequence"/>
</dbReference>
<reference evidence="13 14" key="3">
    <citation type="submission" date="2018-08" db="EMBL/GenBank/DDBJ databases">
        <title>A genome reference for cultivated species of the human gut microbiota.</title>
        <authorList>
            <person name="Zou Y."/>
            <person name="Xue W."/>
            <person name="Luo G."/>
        </authorList>
    </citation>
    <scope>NUCLEOTIDE SEQUENCE [LARGE SCALE GENOMIC DNA]</scope>
    <source>
        <strain evidence="11 13">AF14-27</strain>
        <strain evidence="10 14">AF19-1AC</strain>
    </source>
</reference>
<dbReference type="EMBL" id="NFII01000012">
    <property type="protein sequence ID" value="OUO00347.1"/>
    <property type="molecule type" value="Genomic_DNA"/>
</dbReference>
<feature type="transmembrane region" description="Helical" evidence="7">
    <location>
        <begin position="295"/>
        <end position="315"/>
    </location>
</feature>
<keyword evidence="2" id="KW-1003">Cell membrane</keyword>
<dbReference type="InterPro" id="IPR003838">
    <property type="entry name" value="ABC3_permease_C"/>
</dbReference>
<evidence type="ECO:0000313" key="9">
    <source>
        <dbReference type="EMBL" id="OUO00347.1"/>
    </source>
</evidence>
<dbReference type="GO" id="GO:0005886">
    <property type="term" value="C:plasma membrane"/>
    <property type="evidence" value="ECO:0007669"/>
    <property type="project" value="UniProtKB-SubCell"/>
</dbReference>
<evidence type="ECO:0000256" key="2">
    <source>
        <dbReference type="ARBA" id="ARBA00022475"/>
    </source>
</evidence>
<feature type="transmembrane region" description="Helical" evidence="7">
    <location>
        <begin position="21"/>
        <end position="40"/>
    </location>
</feature>
<accession>A0A1Y3YRK7</accession>
<dbReference type="Proteomes" id="UP000284366">
    <property type="component" value="Unassembled WGS sequence"/>
</dbReference>
<dbReference type="GO" id="GO:0022857">
    <property type="term" value="F:transmembrane transporter activity"/>
    <property type="evidence" value="ECO:0007669"/>
    <property type="project" value="TreeGrafter"/>
</dbReference>
<keyword evidence="5 7" id="KW-0472">Membrane</keyword>
<evidence type="ECO:0000313" key="12">
    <source>
        <dbReference type="Proteomes" id="UP000195386"/>
    </source>
</evidence>
<evidence type="ECO:0000259" key="8">
    <source>
        <dbReference type="Pfam" id="PF02687"/>
    </source>
</evidence>
<evidence type="ECO:0000313" key="11">
    <source>
        <dbReference type="EMBL" id="RGV53593.1"/>
    </source>
</evidence>
<dbReference type="EMBL" id="QRZG01000015">
    <property type="protein sequence ID" value="RGV53593.1"/>
    <property type="molecule type" value="Genomic_DNA"/>
</dbReference>
<comment type="similarity">
    <text evidence="6">Belongs to the ABC-4 integral membrane protein family.</text>
</comment>
<name>A0A1Y3YRK7_9BACE</name>
<comment type="subcellular location">
    <subcellularLocation>
        <location evidence="1">Cell membrane</location>
        <topology evidence="1">Multi-pass membrane protein</topology>
    </subcellularLocation>
</comment>
<reference evidence="9" key="2">
    <citation type="journal article" date="2018" name="BMC Genomics">
        <title>Whole genome sequencing and function prediction of 133 gut anaerobes isolated from chicken caecum in pure cultures.</title>
        <authorList>
            <person name="Medvecky M."/>
            <person name="Cejkova D."/>
            <person name="Polansky O."/>
            <person name="Karasova D."/>
            <person name="Kubasova T."/>
            <person name="Cizek A."/>
            <person name="Rychlik I."/>
        </authorList>
    </citation>
    <scope>NUCLEOTIDE SEQUENCE</scope>
    <source>
        <strain evidence="9">An43</strain>
    </source>
</reference>
<dbReference type="InterPro" id="IPR050250">
    <property type="entry name" value="Macrolide_Exporter_MacB"/>
</dbReference>
<reference evidence="12" key="1">
    <citation type="submission" date="2017-04" db="EMBL/GenBank/DDBJ databases">
        <title>Function of individual gut microbiota members based on whole genome sequencing of pure cultures obtained from chicken caecum.</title>
        <authorList>
            <person name="Medvecky M."/>
            <person name="Cejkova D."/>
            <person name="Polansky O."/>
            <person name="Karasova D."/>
            <person name="Kubasova T."/>
            <person name="Cizek A."/>
            <person name="Rychlik I."/>
        </authorList>
    </citation>
    <scope>NUCLEOTIDE SEQUENCE [LARGE SCALE GENOMIC DNA]</scope>
    <source>
        <strain evidence="12">An43</strain>
    </source>
</reference>
<evidence type="ECO:0000313" key="14">
    <source>
        <dbReference type="Proteomes" id="UP000285159"/>
    </source>
</evidence>
<evidence type="ECO:0000256" key="6">
    <source>
        <dbReference type="ARBA" id="ARBA00038076"/>
    </source>
</evidence>
<dbReference type="RefSeq" id="WP_022218734.1">
    <property type="nucleotide sequence ID" value="NZ_CABIZW010000005.1"/>
</dbReference>
<feature type="domain" description="ABC3 transporter permease C-terminal" evidence="8">
    <location>
        <begin position="295"/>
        <end position="407"/>
    </location>
</feature>
<dbReference type="PANTHER" id="PTHR30572:SF4">
    <property type="entry name" value="ABC TRANSPORTER PERMEASE YTRF"/>
    <property type="match status" value="1"/>
</dbReference>
<dbReference type="PANTHER" id="PTHR30572">
    <property type="entry name" value="MEMBRANE COMPONENT OF TRANSPORTER-RELATED"/>
    <property type="match status" value="1"/>
</dbReference>
<gene>
    <name evidence="9" type="ORF">B5F97_12730</name>
    <name evidence="11" type="ORF">DWW09_10155</name>
    <name evidence="10" type="ORF">DWX38_06105</name>
</gene>
<keyword evidence="3 7" id="KW-0812">Transmembrane</keyword>
<evidence type="ECO:0000256" key="1">
    <source>
        <dbReference type="ARBA" id="ARBA00004651"/>
    </source>
</evidence>
<dbReference type="Proteomes" id="UP000285159">
    <property type="component" value="Unassembled WGS sequence"/>
</dbReference>